<dbReference type="GO" id="GO:0010029">
    <property type="term" value="P:regulation of seed germination"/>
    <property type="evidence" value="ECO:0007669"/>
    <property type="project" value="UniProtKB-ARBA"/>
</dbReference>
<dbReference type="PROSITE" id="PS50176">
    <property type="entry name" value="ARM_REPEAT"/>
    <property type="match status" value="2"/>
</dbReference>
<dbReference type="PANTHER" id="PTHR23315">
    <property type="entry name" value="U BOX DOMAIN-CONTAINING"/>
    <property type="match status" value="1"/>
</dbReference>
<dbReference type="PROSITE" id="PS51698">
    <property type="entry name" value="U_BOX"/>
    <property type="match status" value="1"/>
</dbReference>
<comment type="pathway">
    <text evidence="2">Protein modification; protein ubiquitination.</text>
</comment>
<gene>
    <name evidence="9" type="ORF">SLEP1_g29226</name>
</gene>
<dbReference type="Proteomes" id="UP001054252">
    <property type="component" value="Unassembled WGS sequence"/>
</dbReference>
<dbReference type="Gene3D" id="3.30.40.10">
    <property type="entry name" value="Zinc/RING finger domain, C3HC4 (zinc finger)"/>
    <property type="match status" value="1"/>
</dbReference>
<evidence type="ECO:0000256" key="3">
    <source>
        <dbReference type="ARBA" id="ARBA00012483"/>
    </source>
</evidence>
<dbReference type="FunFam" id="1.25.10.10:FF:000485">
    <property type="entry name" value="RING-type E3 ubiquitin transferase"/>
    <property type="match status" value="1"/>
</dbReference>
<dbReference type="CDD" id="cd16664">
    <property type="entry name" value="RING-Ubox_PUB"/>
    <property type="match status" value="1"/>
</dbReference>
<feature type="repeat" description="ARM" evidence="7">
    <location>
        <begin position="417"/>
        <end position="459"/>
    </location>
</feature>
<dbReference type="EMBL" id="BPVZ01000051">
    <property type="protein sequence ID" value="GKV18905.1"/>
    <property type="molecule type" value="Genomic_DNA"/>
</dbReference>
<evidence type="ECO:0000256" key="1">
    <source>
        <dbReference type="ARBA" id="ARBA00000900"/>
    </source>
</evidence>
<reference evidence="9 10" key="1">
    <citation type="journal article" date="2021" name="Commun. Biol.">
        <title>The genome of Shorea leprosula (Dipterocarpaceae) highlights the ecological relevance of drought in aseasonal tropical rainforests.</title>
        <authorList>
            <person name="Ng K.K.S."/>
            <person name="Kobayashi M.J."/>
            <person name="Fawcett J.A."/>
            <person name="Hatakeyama M."/>
            <person name="Paape T."/>
            <person name="Ng C.H."/>
            <person name="Ang C.C."/>
            <person name="Tnah L.H."/>
            <person name="Lee C.T."/>
            <person name="Nishiyama T."/>
            <person name="Sese J."/>
            <person name="O'Brien M.J."/>
            <person name="Copetti D."/>
            <person name="Mohd Noor M.I."/>
            <person name="Ong R.C."/>
            <person name="Putra M."/>
            <person name="Sireger I.Z."/>
            <person name="Indrioko S."/>
            <person name="Kosugi Y."/>
            <person name="Izuno A."/>
            <person name="Isagi Y."/>
            <person name="Lee S.L."/>
            <person name="Shimizu K.K."/>
        </authorList>
    </citation>
    <scope>NUCLEOTIDE SEQUENCE [LARGE SCALE GENOMIC DNA]</scope>
    <source>
        <strain evidence="9">214</strain>
    </source>
</reference>
<name>A0AAV5K398_9ROSI</name>
<dbReference type="InterPro" id="IPR057623">
    <property type="entry name" value="PUB12-19-like_N"/>
</dbReference>
<proteinExistence type="predicted"/>
<dbReference type="Pfam" id="PF25598">
    <property type="entry name" value="ARM_PUB"/>
    <property type="match status" value="1"/>
</dbReference>
<evidence type="ECO:0000313" key="9">
    <source>
        <dbReference type="EMBL" id="GKV18905.1"/>
    </source>
</evidence>
<dbReference type="InterPro" id="IPR013083">
    <property type="entry name" value="Znf_RING/FYVE/PHD"/>
</dbReference>
<keyword evidence="6" id="KW-0833">Ubl conjugation pathway</keyword>
<keyword evidence="10" id="KW-1185">Reference proteome</keyword>
<dbReference type="InterPro" id="IPR045210">
    <property type="entry name" value="RING-Ubox_PUB"/>
</dbReference>
<dbReference type="PANTHER" id="PTHR23315:SF116">
    <property type="entry name" value="RING-TYPE E3 UBIQUITIN TRANSFERASE"/>
    <property type="match status" value="1"/>
</dbReference>
<sequence length="677" mass="75528">MIRRFAPTDRRILSFPAVHPCESISPDTLLSSLITLSHTICSYRSKFFAIQRRNAREMFRQIAILHVFFEEFQDRHIVPSESVVLCFSELHITFQKIQFLVEDCSREGGRLWVLMKSEFVVSQFRTLIRAIATALDVLPLDLIPVCNEVKELVELVAKQARKAKIDIDPNDENAMKQVRSILNQFEKGTEQEFEYFKLVLDHLQIKSWNFCNKEIKFLEEQIEFHFQSSGGEEREVPILSSLLGFMNYCRGVVFDTMDCRDDQTDVRCNTETVSCLNPEDFRCPISLELMSDPVTVSTGQTYDRSSIEKWLKAGNSLCPKTGEKLTNTELVPNTNLHRLIKQFCSGNGISLGEQTRDISRTTVPGSPAAAEAMKFLSEHLTRKLVFGSRDQKNKAAYEIRLLAKASIFNRYCVVEAGAVLPLLNLLHSLDKSNQENAIAALLKLSKHTTGRKEIVENCGLRSVLGVLNRGLTLEARQIAAATIFYLSSVKGYRKLIGETPEAIPGLIELIKEGNTCGKKNAVVAIFGLLLYPGNHSRVLETGTVPLMVDILSNYADNPEVVPDSLAVLAALAENVNGTSAILETSSALNLVPRILLCSTSRTAKEYCVSILLSLCEHGGKDVISVLAKEPSLMNSLYSLITGGTSHGSKKARSLIKILQEASCSRLTVSHDQPVYFW</sequence>
<organism evidence="9 10">
    <name type="scientific">Rubroshorea leprosula</name>
    <dbReference type="NCBI Taxonomy" id="152421"/>
    <lineage>
        <taxon>Eukaryota</taxon>
        <taxon>Viridiplantae</taxon>
        <taxon>Streptophyta</taxon>
        <taxon>Embryophyta</taxon>
        <taxon>Tracheophyta</taxon>
        <taxon>Spermatophyta</taxon>
        <taxon>Magnoliopsida</taxon>
        <taxon>eudicotyledons</taxon>
        <taxon>Gunneridae</taxon>
        <taxon>Pentapetalae</taxon>
        <taxon>rosids</taxon>
        <taxon>malvids</taxon>
        <taxon>Malvales</taxon>
        <taxon>Dipterocarpaceae</taxon>
        <taxon>Rubroshorea</taxon>
    </lineage>
</organism>
<feature type="repeat" description="ARM" evidence="7">
    <location>
        <begin position="542"/>
        <end position="586"/>
    </location>
</feature>
<keyword evidence="5" id="KW-0677">Repeat</keyword>
<dbReference type="GO" id="GO:0016567">
    <property type="term" value="P:protein ubiquitination"/>
    <property type="evidence" value="ECO:0007669"/>
    <property type="project" value="InterPro"/>
</dbReference>
<dbReference type="InterPro" id="IPR003613">
    <property type="entry name" value="Ubox_domain"/>
</dbReference>
<evidence type="ECO:0000256" key="7">
    <source>
        <dbReference type="PROSITE-ProRule" id="PRU00259"/>
    </source>
</evidence>
<dbReference type="SUPFAM" id="SSF57850">
    <property type="entry name" value="RING/U-box"/>
    <property type="match status" value="1"/>
</dbReference>
<dbReference type="Pfam" id="PF25368">
    <property type="entry name" value="PUB10_N"/>
    <property type="match status" value="1"/>
</dbReference>
<comment type="caution">
    <text evidence="9">The sequence shown here is derived from an EMBL/GenBank/DDBJ whole genome shotgun (WGS) entry which is preliminary data.</text>
</comment>
<dbReference type="Gene3D" id="1.25.10.10">
    <property type="entry name" value="Leucine-rich Repeat Variant"/>
    <property type="match status" value="1"/>
</dbReference>
<dbReference type="Pfam" id="PF04564">
    <property type="entry name" value="U-box"/>
    <property type="match status" value="1"/>
</dbReference>
<dbReference type="InterPro" id="IPR016024">
    <property type="entry name" value="ARM-type_fold"/>
</dbReference>
<keyword evidence="4" id="KW-0808">Transferase</keyword>
<evidence type="ECO:0000313" key="10">
    <source>
        <dbReference type="Proteomes" id="UP001054252"/>
    </source>
</evidence>
<dbReference type="GO" id="GO:0061630">
    <property type="term" value="F:ubiquitin protein ligase activity"/>
    <property type="evidence" value="ECO:0007669"/>
    <property type="project" value="UniProtKB-EC"/>
</dbReference>
<dbReference type="InterPro" id="IPR000225">
    <property type="entry name" value="Armadillo"/>
</dbReference>
<dbReference type="InterPro" id="IPR011989">
    <property type="entry name" value="ARM-like"/>
</dbReference>
<evidence type="ECO:0000256" key="2">
    <source>
        <dbReference type="ARBA" id="ARBA00004906"/>
    </source>
</evidence>
<feature type="domain" description="U-box" evidence="8">
    <location>
        <begin position="276"/>
        <end position="350"/>
    </location>
</feature>
<accession>A0AAV5K398</accession>
<dbReference type="SMART" id="SM00185">
    <property type="entry name" value="ARM"/>
    <property type="match status" value="3"/>
</dbReference>
<dbReference type="EC" id="2.3.2.27" evidence="3"/>
<dbReference type="FunFam" id="3.30.40.10:FF:000442">
    <property type="entry name" value="RING-type E3 ubiquitin transferase"/>
    <property type="match status" value="1"/>
</dbReference>
<evidence type="ECO:0000256" key="4">
    <source>
        <dbReference type="ARBA" id="ARBA00022679"/>
    </source>
</evidence>
<evidence type="ECO:0000256" key="6">
    <source>
        <dbReference type="ARBA" id="ARBA00022786"/>
    </source>
</evidence>
<evidence type="ECO:0000256" key="5">
    <source>
        <dbReference type="ARBA" id="ARBA00022737"/>
    </source>
</evidence>
<comment type="catalytic activity">
    <reaction evidence="1">
        <text>S-ubiquitinyl-[E2 ubiquitin-conjugating enzyme]-L-cysteine + [acceptor protein]-L-lysine = [E2 ubiquitin-conjugating enzyme]-L-cysteine + N(6)-ubiquitinyl-[acceptor protein]-L-lysine.</text>
        <dbReference type="EC" id="2.3.2.27"/>
    </reaction>
</comment>
<dbReference type="AlphaFoldDB" id="A0AAV5K398"/>
<dbReference type="SUPFAM" id="SSF48371">
    <property type="entry name" value="ARM repeat"/>
    <property type="match status" value="1"/>
</dbReference>
<dbReference type="SMART" id="SM00504">
    <property type="entry name" value="Ubox"/>
    <property type="match status" value="1"/>
</dbReference>
<evidence type="ECO:0000259" key="8">
    <source>
        <dbReference type="PROSITE" id="PS51698"/>
    </source>
</evidence>
<protein>
    <recommendedName>
        <fullName evidence="3">RING-type E3 ubiquitin transferase</fullName>
        <ecNumber evidence="3">2.3.2.27</ecNumber>
    </recommendedName>
</protein>
<dbReference type="InterPro" id="IPR058678">
    <property type="entry name" value="ARM_PUB"/>
</dbReference>